<dbReference type="AlphaFoldDB" id="A0A919QB07"/>
<evidence type="ECO:0000256" key="1">
    <source>
        <dbReference type="SAM" id="MobiDB-lite"/>
    </source>
</evidence>
<evidence type="ECO:0000313" key="3">
    <source>
        <dbReference type="Proteomes" id="UP000640052"/>
    </source>
</evidence>
<name>A0A919QB07_9ACTN</name>
<protein>
    <submittedName>
        <fullName evidence="2">Uncharacterized protein</fullName>
    </submittedName>
</protein>
<keyword evidence="3" id="KW-1185">Reference proteome</keyword>
<sequence length="72" mass="7356">MRIFRPIRRGFRGALGSSGEKPEPGSGRTGLPPERTLPYTLERPRGVVGADLTSLSTIVGGAGGACGIGYAG</sequence>
<comment type="caution">
    <text evidence="2">The sequence shown here is derived from an EMBL/GenBank/DDBJ whole genome shotgun (WGS) entry which is preliminary data.</text>
</comment>
<gene>
    <name evidence="2" type="ORF">Aph01nite_16750</name>
</gene>
<reference evidence="2" key="1">
    <citation type="submission" date="2021-01" db="EMBL/GenBank/DDBJ databases">
        <title>Whole genome shotgun sequence of Acrocarpospora phusangensis NBRC 108782.</title>
        <authorList>
            <person name="Komaki H."/>
            <person name="Tamura T."/>
        </authorList>
    </citation>
    <scope>NUCLEOTIDE SEQUENCE</scope>
    <source>
        <strain evidence="2">NBRC 108782</strain>
    </source>
</reference>
<feature type="region of interest" description="Disordered" evidence="1">
    <location>
        <begin position="1"/>
        <end position="38"/>
    </location>
</feature>
<feature type="compositionally biased region" description="Basic residues" evidence="1">
    <location>
        <begin position="1"/>
        <end position="11"/>
    </location>
</feature>
<dbReference type="Proteomes" id="UP000640052">
    <property type="component" value="Unassembled WGS sequence"/>
</dbReference>
<dbReference type="EMBL" id="BOOA01000009">
    <property type="protein sequence ID" value="GIH23365.1"/>
    <property type="molecule type" value="Genomic_DNA"/>
</dbReference>
<organism evidence="2 3">
    <name type="scientific">Acrocarpospora phusangensis</name>
    <dbReference type="NCBI Taxonomy" id="1070424"/>
    <lineage>
        <taxon>Bacteria</taxon>
        <taxon>Bacillati</taxon>
        <taxon>Actinomycetota</taxon>
        <taxon>Actinomycetes</taxon>
        <taxon>Streptosporangiales</taxon>
        <taxon>Streptosporangiaceae</taxon>
        <taxon>Acrocarpospora</taxon>
    </lineage>
</organism>
<evidence type="ECO:0000313" key="2">
    <source>
        <dbReference type="EMBL" id="GIH23365.1"/>
    </source>
</evidence>
<accession>A0A919QB07</accession>
<proteinExistence type="predicted"/>